<evidence type="ECO:0008006" key="3">
    <source>
        <dbReference type="Google" id="ProtNLM"/>
    </source>
</evidence>
<reference evidence="1 2" key="1">
    <citation type="journal article" date="2022" name="G3 (Bethesda)">
        <title>Whole-genome sequence and methylome profiling of the almond [Prunus dulcis (Mill.) D.A. Webb] cultivar 'Nonpareil'.</title>
        <authorList>
            <person name="D'Amico-Willman K.M."/>
            <person name="Ouma W.Z."/>
            <person name="Meulia T."/>
            <person name="Sideli G.M."/>
            <person name="Gradziel T.M."/>
            <person name="Fresnedo-Ramirez J."/>
        </authorList>
    </citation>
    <scope>NUCLEOTIDE SEQUENCE [LARGE SCALE GENOMIC DNA]</scope>
    <source>
        <strain evidence="1">Clone GOH B32 T37-40</strain>
    </source>
</reference>
<keyword evidence="2" id="KW-1185">Reference proteome</keyword>
<accession>A0AAD4ZJB3</accession>
<comment type="caution">
    <text evidence="1">The sequence shown here is derived from an EMBL/GenBank/DDBJ whole genome shotgun (WGS) entry which is preliminary data.</text>
</comment>
<dbReference type="Proteomes" id="UP001054821">
    <property type="component" value="Chromosome 1"/>
</dbReference>
<dbReference type="InterPro" id="IPR038765">
    <property type="entry name" value="Papain-like_cys_pep_sf"/>
</dbReference>
<dbReference type="Gene3D" id="3.40.395.10">
    <property type="entry name" value="Adenoviral Proteinase, Chain A"/>
    <property type="match status" value="1"/>
</dbReference>
<evidence type="ECO:0000313" key="2">
    <source>
        <dbReference type="Proteomes" id="UP001054821"/>
    </source>
</evidence>
<dbReference type="SUPFAM" id="SSF54001">
    <property type="entry name" value="Cysteine proteinases"/>
    <property type="match status" value="1"/>
</dbReference>
<dbReference type="AlphaFoldDB" id="A0AAD4ZJB3"/>
<dbReference type="EMBL" id="JAJFAZ020000001">
    <property type="protein sequence ID" value="KAI5348862.1"/>
    <property type="molecule type" value="Genomic_DNA"/>
</dbReference>
<gene>
    <name evidence="1" type="ORF">L3X38_001749</name>
</gene>
<sequence length="113" mass="13425">MRPKAQVFLESRKIPKLVKQRQEPLTPIPEEMSPNEELTLNWILRSPYQFPFEDDIEYAQQSSSLLDCGMFIMFYMGKIAQGQPIPKSVDKNFVNEYRAKYITKLRHHRQYVS</sequence>
<organism evidence="1 2">
    <name type="scientific">Prunus dulcis</name>
    <name type="common">Almond</name>
    <name type="synonym">Amygdalus dulcis</name>
    <dbReference type="NCBI Taxonomy" id="3755"/>
    <lineage>
        <taxon>Eukaryota</taxon>
        <taxon>Viridiplantae</taxon>
        <taxon>Streptophyta</taxon>
        <taxon>Embryophyta</taxon>
        <taxon>Tracheophyta</taxon>
        <taxon>Spermatophyta</taxon>
        <taxon>Magnoliopsida</taxon>
        <taxon>eudicotyledons</taxon>
        <taxon>Gunneridae</taxon>
        <taxon>Pentapetalae</taxon>
        <taxon>rosids</taxon>
        <taxon>fabids</taxon>
        <taxon>Rosales</taxon>
        <taxon>Rosaceae</taxon>
        <taxon>Amygdaloideae</taxon>
        <taxon>Amygdaleae</taxon>
        <taxon>Prunus</taxon>
    </lineage>
</organism>
<name>A0AAD4ZJB3_PRUDU</name>
<proteinExistence type="predicted"/>
<evidence type="ECO:0000313" key="1">
    <source>
        <dbReference type="EMBL" id="KAI5348862.1"/>
    </source>
</evidence>
<protein>
    <recommendedName>
        <fullName evidence="3">Ubiquitin-like protease family profile domain-containing protein</fullName>
    </recommendedName>
</protein>